<sequence>MAEPRDIFLVSNSVDELGGATTWTHQMARLFTERGHHVHVIGITMAEVPQNLGGQPTYPITTLYDTAPRKRTKRHGTRGRLDPVHTYRVRAHEADMRKHASRLTKLFADALPGGVIIVTQVWAMEWVALADTHGMTVIGMSLESYAYSRASTRYGRVKRHFADVDRLYLLTREDADRWIRDGMNNASFMPNALLSFPSEPSPRTQPVVVSAGRLTDQKGIDMLLDTWAATAPHHPNWRLKIYGDGEDKAELKAQCTMLGLDDSIEWCGRTHDIYSALRGASVFVRPSRGEGFPLALMEAMAAGVPCAAFDCAPGVHEIIRHGENGLLAQTGNTHELSRCLDALMSNAELRNRLGDAARDNIRRYTPDEITRRWEKEFTFLER</sequence>
<evidence type="ECO:0000313" key="4">
    <source>
        <dbReference type="EMBL" id="WTP91407.1"/>
    </source>
</evidence>
<proteinExistence type="predicted"/>
<evidence type="ECO:0000259" key="3">
    <source>
        <dbReference type="Pfam" id="PF00534"/>
    </source>
</evidence>
<dbReference type="Pfam" id="PF00534">
    <property type="entry name" value="Glycos_transf_1"/>
    <property type="match status" value="1"/>
</dbReference>
<gene>
    <name evidence="4" type="ORF">OG477_41685</name>
</gene>
<evidence type="ECO:0000256" key="2">
    <source>
        <dbReference type="ARBA" id="ARBA00022679"/>
    </source>
</evidence>
<keyword evidence="2 4" id="KW-0808">Transferase</keyword>
<dbReference type="GO" id="GO:0016757">
    <property type="term" value="F:glycosyltransferase activity"/>
    <property type="evidence" value="ECO:0007669"/>
    <property type="project" value="UniProtKB-KW"/>
</dbReference>
<organism evidence="4">
    <name type="scientific">Streptomyces sp. NBC_00180</name>
    <dbReference type="NCBI Taxonomy" id="2903632"/>
    <lineage>
        <taxon>Bacteria</taxon>
        <taxon>Bacillati</taxon>
        <taxon>Actinomycetota</taxon>
        <taxon>Actinomycetes</taxon>
        <taxon>Kitasatosporales</taxon>
        <taxon>Streptomycetaceae</taxon>
        <taxon>Streptomyces</taxon>
    </lineage>
</organism>
<dbReference type="PANTHER" id="PTHR12526">
    <property type="entry name" value="GLYCOSYLTRANSFERASE"/>
    <property type="match status" value="1"/>
</dbReference>
<dbReference type="InterPro" id="IPR001296">
    <property type="entry name" value="Glyco_trans_1"/>
</dbReference>
<feature type="domain" description="Glycosyl transferase family 1" evidence="3">
    <location>
        <begin position="197"/>
        <end position="359"/>
    </location>
</feature>
<dbReference type="Gene3D" id="3.40.50.2000">
    <property type="entry name" value="Glycogen Phosphorylase B"/>
    <property type="match status" value="2"/>
</dbReference>
<evidence type="ECO:0000256" key="1">
    <source>
        <dbReference type="ARBA" id="ARBA00021292"/>
    </source>
</evidence>
<name>A0AAU1I8C1_9ACTN</name>
<dbReference type="EMBL" id="CP108140">
    <property type="protein sequence ID" value="WTP91407.1"/>
    <property type="molecule type" value="Genomic_DNA"/>
</dbReference>
<protein>
    <recommendedName>
        <fullName evidence="1">D-inositol 3-phosphate glycosyltransferase</fullName>
    </recommendedName>
</protein>
<dbReference type="AlphaFoldDB" id="A0AAU1I8C1"/>
<accession>A0AAU1I8C1</accession>
<dbReference type="SUPFAM" id="SSF53756">
    <property type="entry name" value="UDP-Glycosyltransferase/glycogen phosphorylase"/>
    <property type="match status" value="1"/>
</dbReference>
<reference evidence="4" key="1">
    <citation type="submission" date="2022-10" db="EMBL/GenBank/DDBJ databases">
        <title>The complete genomes of actinobacterial strains from the NBC collection.</title>
        <authorList>
            <person name="Joergensen T.S."/>
            <person name="Alvarez Arevalo M."/>
            <person name="Sterndorff E.B."/>
            <person name="Faurdal D."/>
            <person name="Vuksanovic O."/>
            <person name="Mourched A.-S."/>
            <person name="Charusanti P."/>
            <person name="Shaw S."/>
            <person name="Blin K."/>
            <person name="Weber T."/>
        </authorList>
    </citation>
    <scope>NUCLEOTIDE SEQUENCE</scope>
    <source>
        <strain evidence="4">NBC 00180</strain>
    </source>
</reference>
<keyword evidence="4" id="KW-0328">Glycosyltransferase</keyword>